<organism evidence="1">
    <name type="scientific">marine metagenome</name>
    <dbReference type="NCBI Taxonomy" id="408172"/>
    <lineage>
        <taxon>unclassified sequences</taxon>
        <taxon>metagenomes</taxon>
        <taxon>ecological metagenomes</taxon>
    </lineage>
</organism>
<accession>A0A383AWA4</accession>
<protein>
    <submittedName>
        <fullName evidence="1">Uncharacterized protein</fullName>
    </submittedName>
</protein>
<sequence>MKISFFSRKSCSEMSEPDCSSCSANPVCAHPKELFQPIFWTDYY</sequence>
<proteinExistence type="predicted"/>
<evidence type="ECO:0000313" key="1">
    <source>
        <dbReference type="EMBL" id="SVE12246.1"/>
    </source>
</evidence>
<name>A0A383AWA4_9ZZZZ</name>
<gene>
    <name evidence="1" type="ORF">METZ01_LOCUS465100</name>
</gene>
<dbReference type="EMBL" id="UINC01195608">
    <property type="protein sequence ID" value="SVE12246.1"/>
    <property type="molecule type" value="Genomic_DNA"/>
</dbReference>
<reference evidence="1" key="1">
    <citation type="submission" date="2018-05" db="EMBL/GenBank/DDBJ databases">
        <authorList>
            <person name="Lanie J.A."/>
            <person name="Ng W.-L."/>
            <person name="Kazmierczak K.M."/>
            <person name="Andrzejewski T.M."/>
            <person name="Davidsen T.M."/>
            <person name="Wayne K.J."/>
            <person name="Tettelin H."/>
            <person name="Glass J.I."/>
            <person name="Rusch D."/>
            <person name="Podicherti R."/>
            <person name="Tsui H.-C.T."/>
            <person name="Winkler M.E."/>
        </authorList>
    </citation>
    <scope>NUCLEOTIDE SEQUENCE</scope>
</reference>
<dbReference type="AlphaFoldDB" id="A0A383AWA4"/>